<comment type="similarity">
    <text evidence="1">Belongs to the HypE family.</text>
</comment>
<dbReference type="InterPro" id="IPR011854">
    <property type="entry name" value="HypE"/>
</dbReference>
<organism evidence="4 5">
    <name type="scientific">Halomarina halobia</name>
    <dbReference type="NCBI Taxonomy" id="3033386"/>
    <lineage>
        <taxon>Archaea</taxon>
        <taxon>Methanobacteriati</taxon>
        <taxon>Methanobacteriota</taxon>
        <taxon>Stenosarchaea group</taxon>
        <taxon>Halobacteria</taxon>
        <taxon>Halobacteriales</taxon>
        <taxon>Natronomonadaceae</taxon>
        <taxon>Halomarina</taxon>
    </lineage>
</organism>
<dbReference type="CDD" id="cd06061">
    <property type="entry name" value="PurM-like1"/>
    <property type="match status" value="1"/>
</dbReference>
<proteinExistence type="inferred from homology"/>
<protein>
    <submittedName>
        <fullName evidence="4">AIR synthase family protein</fullName>
    </submittedName>
</protein>
<dbReference type="Pfam" id="PF00586">
    <property type="entry name" value="AIRS"/>
    <property type="match status" value="1"/>
</dbReference>
<feature type="domain" description="PurM-like C-terminal" evidence="3">
    <location>
        <begin position="147"/>
        <end position="303"/>
    </location>
</feature>
<dbReference type="PIRSF" id="PIRSF005644">
    <property type="entry name" value="Hdrgns_mtr_HypE"/>
    <property type="match status" value="1"/>
</dbReference>
<dbReference type="AlphaFoldDB" id="A0ABD6A7B3"/>
<evidence type="ECO:0000256" key="1">
    <source>
        <dbReference type="ARBA" id="ARBA00006243"/>
    </source>
</evidence>
<evidence type="ECO:0000259" key="3">
    <source>
        <dbReference type="Pfam" id="PF02769"/>
    </source>
</evidence>
<dbReference type="InterPro" id="IPR036921">
    <property type="entry name" value="PurM-like_N_sf"/>
</dbReference>
<gene>
    <name evidence="4" type="ORF">ACFQPE_03595</name>
</gene>
<dbReference type="InterPro" id="IPR010918">
    <property type="entry name" value="PurM-like_C_dom"/>
</dbReference>
<dbReference type="InterPro" id="IPR016188">
    <property type="entry name" value="PurM-like_N"/>
</dbReference>
<dbReference type="InterPro" id="IPR036676">
    <property type="entry name" value="PurM-like_C_sf"/>
</dbReference>
<reference evidence="4 5" key="1">
    <citation type="journal article" date="2019" name="Int. J. Syst. Evol. Microbiol.">
        <title>The Global Catalogue of Microorganisms (GCM) 10K type strain sequencing project: providing services to taxonomists for standard genome sequencing and annotation.</title>
        <authorList>
            <consortium name="The Broad Institute Genomics Platform"/>
            <consortium name="The Broad Institute Genome Sequencing Center for Infectious Disease"/>
            <person name="Wu L."/>
            <person name="Ma J."/>
        </authorList>
    </citation>
    <scope>NUCLEOTIDE SEQUENCE [LARGE SCALE GENOMIC DNA]</scope>
    <source>
        <strain evidence="4 5">PSR21</strain>
    </source>
</reference>
<dbReference type="Gene3D" id="3.30.1330.10">
    <property type="entry name" value="PurM-like, N-terminal domain"/>
    <property type="match status" value="1"/>
</dbReference>
<dbReference type="Pfam" id="PF02769">
    <property type="entry name" value="AIRS_C"/>
    <property type="match status" value="1"/>
</dbReference>
<feature type="domain" description="PurM-like N-terminal" evidence="2">
    <location>
        <begin position="32"/>
        <end position="136"/>
    </location>
</feature>
<dbReference type="EMBL" id="JBHTBF010000001">
    <property type="protein sequence ID" value="MFC7315879.1"/>
    <property type="molecule type" value="Genomic_DNA"/>
</dbReference>
<dbReference type="SUPFAM" id="SSF55326">
    <property type="entry name" value="PurM N-terminal domain-like"/>
    <property type="match status" value="1"/>
</dbReference>
<evidence type="ECO:0000259" key="2">
    <source>
        <dbReference type="Pfam" id="PF00586"/>
    </source>
</evidence>
<dbReference type="GeneID" id="79314857"/>
<keyword evidence="5" id="KW-1185">Reference proteome</keyword>
<name>A0ABD6A7B3_9EURY</name>
<sequence>MVGKLDADALARLVLGRTGADDPAVVQGPAYGEDTAAIDLGETTLVVNSDPISFAGDGIGALGVHVACNDVAASGARPRWLTNVCLLPDADPETLDAITAEVDDAAAALDVSVVGGHAEHAPGVDHPVLSLTCMGVTDRYVPTGGARPGDAVLLTKAAGVEATAVLAADFEEELREGVDRATLDAARAFADEVSVVPEATALAPLATAMHDPTEGGVLTGLVELALASDVAVDVDRDAIPVRPETAEVCAAAGVDPLRTFGSGALLATVPADEADAALDAVRERGVSGAAIGEVRASDAAGVTLDGETIKEAPRDDLYRLWE</sequence>
<dbReference type="PANTHER" id="PTHR30303:SF4">
    <property type="entry name" value="HYDROGENASE EXPRESSION_FORMATION PROTEIN HYPE"/>
    <property type="match status" value="1"/>
</dbReference>
<dbReference type="RefSeq" id="WP_276305280.1">
    <property type="nucleotide sequence ID" value="NZ_CP119992.1"/>
</dbReference>
<comment type="caution">
    <text evidence="4">The sequence shown here is derived from an EMBL/GenBank/DDBJ whole genome shotgun (WGS) entry which is preliminary data.</text>
</comment>
<evidence type="ECO:0000313" key="5">
    <source>
        <dbReference type="Proteomes" id="UP001596547"/>
    </source>
</evidence>
<dbReference type="SUPFAM" id="SSF56042">
    <property type="entry name" value="PurM C-terminal domain-like"/>
    <property type="match status" value="1"/>
</dbReference>
<dbReference type="PANTHER" id="PTHR30303">
    <property type="entry name" value="HYDROGENASE ISOENZYMES FORMATION PROTEIN HYPE"/>
    <property type="match status" value="1"/>
</dbReference>
<evidence type="ECO:0000313" key="4">
    <source>
        <dbReference type="EMBL" id="MFC7315879.1"/>
    </source>
</evidence>
<dbReference type="Gene3D" id="3.90.650.10">
    <property type="entry name" value="PurM-like C-terminal domain"/>
    <property type="match status" value="1"/>
</dbReference>
<accession>A0ABD6A7B3</accession>
<dbReference type="Proteomes" id="UP001596547">
    <property type="component" value="Unassembled WGS sequence"/>
</dbReference>